<keyword evidence="3" id="KW-1185">Reference proteome</keyword>
<evidence type="ECO:0000313" key="3">
    <source>
        <dbReference type="Proteomes" id="UP000001726"/>
    </source>
</evidence>
<dbReference type="EMBL" id="CU468135">
    <property type="protein sequence ID" value="CAO97471.1"/>
    <property type="molecule type" value="Genomic_DNA"/>
</dbReference>
<dbReference type="eggNOG" id="ENOG503357C">
    <property type="taxonomic scope" value="Bacteria"/>
</dbReference>
<proteinExistence type="predicted"/>
<sequence>MKAITLHDAKMPLVEYQGQRVVTFAMIDTVHQRPKDTAKNAFQRNRRHFIEGKDYFVVSAGSVDGLARGIKRPGKKITSPVRGKVTVFTEFGYLLLTKPFTDDLAWQVQRQLVDGYFRHNPHFSDIRPVLIPSLDELEAMPPQRAQNILAAADHKSHWRHGKHGSAEMSQRKRELKTLRPALARIAALIQLTIPGLEIPQ</sequence>
<dbReference type="STRING" id="465817.ETA_24250"/>
<organism evidence="2 3">
    <name type="scientific">Erwinia tasmaniensis (strain DSM 17950 / CFBP 7177 / CIP 109463 / NCPPB 4357 / Et1/99)</name>
    <dbReference type="NCBI Taxonomy" id="465817"/>
    <lineage>
        <taxon>Bacteria</taxon>
        <taxon>Pseudomonadati</taxon>
        <taxon>Pseudomonadota</taxon>
        <taxon>Gammaproteobacteria</taxon>
        <taxon>Enterobacterales</taxon>
        <taxon>Erwiniaceae</taxon>
        <taxon>Erwinia</taxon>
    </lineage>
</organism>
<gene>
    <name evidence="2" type="ordered locus">ETA_24250</name>
</gene>
<reference evidence="2 3" key="1">
    <citation type="journal article" date="2008" name="Environ. Microbiol.">
        <title>The genome of Erwinia tasmaniensis strain Et1/99, a non-pathogenic bacterium in the genus Erwinia.</title>
        <authorList>
            <person name="Kube M."/>
            <person name="Migdoll A.M."/>
            <person name="Mueller I."/>
            <person name="Kuhl H."/>
            <person name="Beck A."/>
            <person name="Reinhardt R."/>
            <person name="Geider K."/>
        </authorList>
    </citation>
    <scope>NUCLEOTIDE SEQUENCE [LARGE SCALE GENOMIC DNA]</scope>
    <source>
        <strain evidence="3">DSM 17950 / CFBP 7177 / CIP 109463 / NCPPB 4357 / Et1/99</strain>
    </source>
</reference>
<feature type="domain" description="KilA-N DNA-binding" evidence="1">
    <location>
        <begin position="13"/>
        <end position="98"/>
    </location>
</feature>
<evidence type="ECO:0000259" key="1">
    <source>
        <dbReference type="Pfam" id="PF10543"/>
    </source>
</evidence>
<dbReference type="HOGENOM" id="CLU_1364453_0_0_6"/>
<accession>B2VBF9</accession>
<dbReference type="KEGG" id="eta:ETA_24250"/>
<dbReference type="AlphaFoldDB" id="B2VBF9"/>
<name>B2VBF9_ERWT9</name>
<dbReference type="RefSeq" id="WP_012442138.1">
    <property type="nucleotide sequence ID" value="NC_010694.1"/>
</dbReference>
<dbReference type="Pfam" id="PF10543">
    <property type="entry name" value="ORF6N"/>
    <property type="match status" value="1"/>
</dbReference>
<dbReference type="InterPro" id="IPR018873">
    <property type="entry name" value="KilA-N_DNA-bd_domain"/>
</dbReference>
<dbReference type="Proteomes" id="UP000001726">
    <property type="component" value="Chromosome"/>
</dbReference>
<evidence type="ECO:0000313" key="2">
    <source>
        <dbReference type="EMBL" id="CAO97471.1"/>
    </source>
</evidence>
<protein>
    <submittedName>
        <fullName evidence="2">Hypothetical bacteriophage protein</fullName>
    </submittedName>
</protein>
<dbReference type="OrthoDB" id="6555472at2"/>